<dbReference type="RefSeq" id="WP_110022288.1">
    <property type="nucleotide sequence ID" value="NZ_PDNZ01000001.1"/>
</dbReference>
<evidence type="ECO:0008006" key="3">
    <source>
        <dbReference type="Google" id="ProtNLM"/>
    </source>
</evidence>
<dbReference type="Proteomes" id="UP000246278">
    <property type="component" value="Unassembled WGS sequence"/>
</dbReference>
<evidence type="ECO:0000313" key="2">
    <source>
        <dbReference type="Proteomes" id="UP000246278"/>
    </source>
</evidence>
<name>A0A317T9K9_9CHLB</name>
<comment type="caution">
    <text evidence="1">The sequence shown here is derived from an EMBL/GenBank/DDBJ whole genome shotgun (WGS) entry which is preliminary data.</text>
</comment>
<evidence type="ECO:0000313" key="1">
    <source>
        <dbReference type="EMBL" id="PWW83402.1"/>
    </source>
</evidence>
<reference evidence="2" key="1">
    <citation type="submission" date="2017-10" db="EMBL/GenBank/DDBJ databases">
        <authorList>
            <person name="Gaisin V.A."/>
            <person name="Rysina M.S."/>
            <person name="Grouzdev D.S."/>
        </authorList>
    </citation>
    <scope>NUCLEOTIDE SEQUENCE [LARGE SCALE GENOMIC DNA]</scope>
    <source>
        <strain evidence="2">V1</strain>
    </source>
</reference>
<dbReference type="InterPro" id="IPR021327">
    <property type="entry name" value="DUF2934"/>
</dbReference>
<organism evidence="1 2">
    <name type="scientific">Prosthecochloris marina</name>
    <dbReference type="NCBI Taxonomy" id="2017681"/>
    <lineage>
        <taxon>Bacteria</taxon>
        <taxon>Pseudomonadati</taxon>
        <taxon>Chlorobiota</taxon>
        <taxon>Chlorobiia</taxon>
        <taxon>Chlorobiales</taxon>
        <taxon>Chlorobiaceae</taxon>
        <taxon>Prosthecochloris</taxon>
    </lineage>
</organism>
<dbReference type="AlphaFoldDB" id="A0A317T9K9"/>
<dbReference type="Pfam" id="PF11154">
    <property type="entry name" value="DUF2934"/>
    <property type="match status" value="1"/>
</dbReference>
<proteinExistence type="predicted"/>
<keyword evidence="2" id="KW-1185">Reference proteome</keyword>
<protein>
    <recommendedName>
        <fullName evidence="3">DUF2934 domain-containing protein</fullName>
    </recommendedName>
</protein>
<gene>
    <name evidence="1" type="ORF">CR164_01120</name>
</gene>
<sequence length="40" mass="4783">MTAENHETVRIAAYYRWEQRGGIHGFDVEDWLQAEKEMTN</sequence>
<accession>A0A317T9K9</accession>
<dbReference type="OrthoDB" id="595431at2"/>
<dbReference type="EMBL" id="PDNZ01000001">
    <property type="protein sequence ID" value="PWW83402.1"/>
    <property type="molecule type" value="Genomic_DNA"/>
</dbReference>